<sequence>MNTEQDMALASDILETVRLPLLALDGDLRVENANEAFLHQFQVSRQETLGRLVYDLGNGQWNIPELRRLLEEILPEQSTVSDYRVEHDFERIGRRIMRVSGRRIARPDNPDLILLSISDDTEREALRAELVKRMELAEKLIDSVREGLLILDPDLRVQSASGAFYESFAVEPEQTVGRLVYELGNGQWNIPELRQLLEDVLPRQRSFNDFEVTHTFEDVGERVMLLNGRRLDHTDLILLAIRDVTDLRQSAARLQEVAAAAHVGVFEDDRRTGALYWSPEMRDILGYPPDAPTPIGGVVPDFVHPEDRADVAAMFARVTDPRGDGKIFHEHRIVRPAGRRDPVGADEGPDRVRRGRRGAASRADPWHRSRRHRAEGRGRGASRA</sequence>
<dbReference type="PANTHER" id="PTHR43304">
    <property type="entry name" value="PHYTOCHROME-LIKE PROTEIN CPH1"/>
    <property type="match status" value="1"/>
</dbReference>
<evidence type="ECO:0000259" key="7">
    <source>
        <dbReference type="PROSITE" id="PS50112"/>
    </source>
</evidence>
<dbReference type="GO" id="GO:0004673">
    <property type="term" value="F:protein histidine kinase activity"/>
    <property type="evidence" value="ECO:0007669"/>
    <property type="project" value="UniProtKB-EC"/>
</dbReference>
<evidence type="ECO:0000256" key="2">
    <source>
        <dbReference type="ARBA" id="ARBA00012438"/>
    </source>
</evidence>
<accession>A0A1I5URS4</accession>
<dbReference type="CDD" id="cd00130">
    <property type="entry name" value="PAS"/>
    <property type="match status" value="2"/>
</dbReference>
<proteinExistence type="predicted"/>
<dbReference type="PROSITE" id="PS50112">
    <property type="entry name" value="PAS"/>
    <property type="match status" value="1"/>
</dbReference>
<dbReference type="InterPro" id="IPR000014">
    <property type="entry name" value="PAS"/>
</dbReference>
<dbReference type="RefSeq" id="WP_177215244.1">
    <property type="nucleotide sequence ID" value="NZ_FOXA01000023.1"/>
</dbReference>
<dbReference type="PANTHER" id="PTHR43304:SF1">
    <property type="entry name" value="PAC DOMAIN-CONTAINING PROTEIN"/>
    <property type="match status" value="1"/>
</dbReference>
<dbReference type="Gene3D" id="3.30.450.20">
    <property type="entry name" value="PAS domain"/>
    <property type="match status" value="3"/>
</dbReference>
<keyword evidence="5" id="KW-0418">Kinase</keyword>
<evidence type="ECO:0000256" key="3">
    <source>
        <dbReference type="ARBA" id="ARBA00022553"/>
    </source>
</evidence>
<comment type="catalytic activity">
    <reaction evidence="1">
        <text>ATP + protein L-histidine = ADP + protein N-phospho-L-histidine.</text>
        <dbReference type="EC" id="2.7.13.3"/>
    </reaction>
</comment>
<keyword evidence="9" id="KW-1185">Reference proteome</keyword>
<evidence type="ECO:0000313" key="8">
    <source>
        <dbReference type="EMBL" id="SFP97971.1"/>
    </source>
</evidence>
<evidence type="ECO:0000313" key="9">
    <source>
        <dbReference type="Proteomes" id="UP000199356"/>
    </source>
</evidence>
<name>A0A1I5URS4_9RHOB</name>
<reference evidence="8 9" key="1">
    <citation type="submission" date="2016-10" db="EMBL/GenBank/DDBJ databases">
        <authorList>
            <person name="de Groot N.N."/>
        </authorList>
    </citation>
    <scope>NUCLEOTIDE SEQUENCE [LARGE SCALE GENOMIC DNA]</scope>
    <source>
        <strain evidence="8 9">DSM 19547</strain>
    </source>
</reference>
<evidence type="ECO:0000256" key="1">
    <source>
        <dbReference type="ARBA" id="ARBA00000085"/>
    </source>
</evidence>
<protein>
    <recommendedName>
        <fullName evidence="2">histidine kinase</fullName>
        <ecNumber evidence="2">2.7.13.3</ecNumber>
    </recommendedName>
</protein>
<evidence type="ECO:0000256" key="4">
    <source>
        <dbReference type="ARBA" id="ARBA00022679"/>
    </source>
</evidence>
<dbReference type="InterPro" id="IPR013656">
    <property type="entry name" value="PAS_4"/>
</dbReference>
<feature type="compositionally biased region" description="Basic and acidic residues" evidence="6">
    <location>
        <begin position="334"/>
        <end position="352"/>
    </location>
</feature>
<feature type="region of interest" description="Disordered" evidence="6">
    <location>
        <begin position="334"/>
        <end position="384"/>
    </location>
</feature>
<evidence type="ECO:0000256" key="6">
    <source>
        <dbReference type="SAM" id="MobiDB-lite"/>
    </source>
</evidence>
<organism evidence="8 9">
    <name type="scientific">Tranquillimonas alkanivorans</name>
    <dbReference type="NCBI Taxonomy" id="441119"/>
    <lineage>
        <taxon>Bacteria</taxon>
        <taxon>Pseudomonadati</taxon>
        <taxon>Pseudomonadota</taxon>
        <taxon>Alphaproteobacteria</taxon>
        <taxon>Rhodobacterales</taxon>
        <taxon>Roseobacteraceae</taxon>
        <taxon>Tranquillimonas</taxon>
    </lineage>
</organism>
<keyword evidence="3" id="KW-0597">Phosphoprotein</keyword>
<dbReference type="Pfam" id="PF08448">
    <property type="entry name" value="PAS_4"/>
    <property type="match status" value="2"/>
</dbReference>
<feature type="domain" description="PAS" evidence="7">
    <location>
        <begin position="250"/>
        <end position="322"/>
    </location>
</feature>
<evidence type="ECO:0000256" key="5">
    <source>
        <dbReference type="ARBA" id="ARBA00022777"/>
    </source>
</evidence>
<dbReference type="SMART" id="SM00091">
    <property type="entry name" value="PAS"/>
    <property type="match status" value="3"/>
</dbReference>
<dbReference type="InterPro" id="IPR035965">
    <property type="entry name" value="PAS-like_dom_sf"/>
</dbReference>
<gene>
    <name evidence="8" type="ORF">SAMN04488047_12332</name>
</gene>
<dbReference type="EMBL" id="FOXA01000023">
    <property type="protein sequence ID" value="SFP97971.1"/>
    <property type="molecule type" value="Genomic_DNA"/>
</dbReference>
<dbReference type="AlphaFoldDB" id="A0A1I5URS4"/>
<dbReference type="STRING" id="441119.SAMN04488047_12332"/>
<dbReference type="EC" id="2.7.13.3" evidence="2"/>
<dbReference type="Pfam" id="PF08447">
    <property type="entry name" value="PAS_3"/>
    <property type="match status" value="1"/>
</dbReference>
<keyword evidence="4" id="KW-0808">Transferase</keyword>
<dbReference type="InterPro" id="IPR013655">
    <property type="entry name" value="PAS_fold_3"/>
</dbReference>
<dbReference type="Proteomes" id="UP000199356">
    <property type="component" value="Unassembled WGS sequence"/>
</dbReference>
<feature type="compositionally biased region" description="Basic residues" evidence="6">
    <location>
        <begin position="368"/>
        <end position="384"/>
    </location>
</feature>
<dbReference type="SUPFAM" id="SSF55785">
    <property type="entry name" value="PYP-like sensor domain (PAS domain)"/>
    <property type="match status" value="3"/>
</dbReference>
<dbReference type="InterPro" id="IPR052162">
    <property type="entry name" value="Sensor_kinase/Photoreceptor"/>
</dbReference>